<dbReference type="Pfam" id="PF04525">
    <property type="entry name" value="LOR"/>
    <property type="match status" value="1"/>
</dbReference>
<protein>
    <submittedName>
        <fullName evidence="2">Uncharacterized protein</fullName>
    </submittedName>
</protein>
<proteinExistence type="inferred from homology"/>
<evidence type="ECO:0000256" key="1">
    <source>
        <dbReference type="ARBA" id="ARBA00005437"/>
    </source>
</evidence>
<name>A0A7S1ADA0_NOCSC</name>
<comment type="similarity">
    <text evidence="1">Belongs to the LOR family.</text>
</comment>
<dbReference type="InterPro" id="IPR038595">
    <property type="entry name" value="LOR_sf"/>
</dbReference>
<dbReference type="SUPFAM" id="SSF54518">
    <property type="entry name" value="Tubby C-terminal domain-like"/>
    <property type="match status" value="1"/>
</dbReference>
<gene>
    <name evidence="2" type="ORF">NSCI0253_LOCUS24846</name>
</gene>
<sequence length="134" mass="15094">MSCSSCKQNKRQKNKTYYVMRDKVIKATVRAKMITVHKRIHVYVGEEHFTYANYPKSQSTAILTIARSNALNSRSLVVTAGEDTSVLVARLRSEVDISYDVAFDEYTIEVERGVDVSLLVAVMLAVDDINEDIS</sequence>
<dbReference type="InterPro" id="IPR007612">
    <property type="entry name" value="LOR"/>
</dbReference>
<dbReference type="EMBL" id="HBFQ01035230">
    <property type="protein sequence ID" value="CAD8850496.1"/>
    <property type="molecule type" value="Transcribed_RNA"/>
</dbReference>
<dbReference type="AlphaFoldDB" id="A0A7S1ADA0"/>
<reference evidence="2" key="1">
    <citation type="submission" date="2021-01" db="EMBL/GenBank/DDBJ databases">
        <authorList>
            <person name="Corre E."/>
            <person name="Pelletier E."/>
            <person name="Niang G."/>
            <person name="Scheremetjew M."/>
            <person name="Finn R."/>
            <person name="Kale V."/>
            <person name="Holt S."/>
            <person name="Cochrane G."/>
            <person name="Meng A."/>
            <person name="Brown T."/>
            <person name="Cohen L."/>
        </authorList>
    </citation>
    <scope>NUCLEOTIDE SEQUENCE</scope>
</reference>
<accession>A0A7S1ADA0</accession>
<organism evidence="2">
    <name type="scientific">Noctiluca scintillans</name>
    <name type="common">Sea sparkle</name>
    <name type="synonym">Red tide dinoflagellate</name>
    <dbReference type="NCBI Taxonomy" id="2966"/>
    <lineage>
        <taxon>Eukaryota</taxon>
        <taxon>Sar</taxon>
        <taxon>Alveolata</taxon>
        <taxon>Dinophyceae</taxon>
        <taxon>Noctilucales</taxon>
        <taxon>Noctilucaceae</taxon>
        <taxon>Noctiluca</taxon>
    </lineage>
</organism>
<dbReference type="Gene3D" id="2.40.160.200">
    <property type="entry name" value="LURP1-related"/>
    <property type="match status" value="1"/>
</dbReference>
<evidence type="ECO:0000313" key="2">
    <source>
        <dbReference type="EMBL" id="CAD8850496.1"/>
    </source>
</evidence>
<dbReference type="InterPro" id="IPR025659">
    <property type="entry name" value="Tubby-like_C"/>
</dbReference>